<organism evidence="2 3">
    <name type="scientific">Dermacoccus barathri</name>
    <dbReference type="NCBI Taxonomy" id="322601"/>
    <lineage>
        <taxon>Bacteria</taxon>
        <taxon>Bacillati</taxon>
        <taxon>Actinomycetota</taxon>
        <taxon>Actinomycetes</taxon>
        <taxon>Micrococcales</taxon>
        <taxon>Dermacoccaceae</taxon>
        <taxon>Dermacoccus</taxon>
    </lineage>
</organism>
<gene>
    <name evidence="2" type="ORF">GCM10009762_01200</name>
</gene>
<protein>
    <submittedName>
        <fullName evidence="2">Uncharacterized protein</fullName>
    </submittedName>
</protein>
<keyword evidence="3" id="KW-1185">Reference proteome</keyword>
<dbReference type="Proteomes" id="UP001501288">
    <property type="component" value="Unassembled WGS sequence"/>
</dbReference>
<dbReference type="EMBL" id="BAAANV010000003">
    <property type="protein sequence ID" value="GAA1530545.1"/>
    <property type="molecule type" value="Genomic_DNA"/>
</dbReference>
<comment type="caution">
    <text evidence="2">The sequence shown here is derived from an EMBL/GenBank/DDBJ whole genome shotgun (WGS) entry which is preliminary data.</text>
</comment>
<accession>A0ABN2B0N3</accession>
<feature type="region of interest" description="Disordered" evidence="1">
    <location>
        <begin position="48"/>
        <end position="67"/>
    </location>
</feature>
<evidence type="ECO:0000256" key="1">
    <source>
        <dbReference type="SAM" id="MobiDB-lite"/>
    </source>
</evidence>
<name>A0ABN2B0N3_9MICO</name>
<reference evidence="2 3" key="1">
    <citation type="journal article" date="2019" name="Int. J. Syst. Evol. Microbiol.">
        <title>The Global Catalogue of Microorganisms (GCM) 10K type strain sequencing project: providing services to taxonomists for standard genome sequencing and annotation.</title>
        <authorList>
            <consortium name="The Broad Institute Genomics Platform"/>
            <consortium name="The Broad Institute Genome Sequencing Center for Infectious Disease"/>
            <person name="Wu L."/>
            <person name="Ma J."/>
        </authorList>
    </citation>
    <scope>NUCLEOTIDE SEQUENCE [LARGE SCALE GENOMIC DNA]</scope>
    <source>
        <strain evidence="2 3">JCM 14588</strain>
    </source>
</reference>
<sequence length="67" mass="7033">MKTSLCQGEAGVRTEEARWITDTGSGMDTFSRTAWVLPPRSRAAGVLGANAREPAASRCPPAEVEGA</sequence>
<evidence type="ECO:0000313" key="2">
    <source>
        <dbReference type="EMBL" id="GAA1530545.1"/>
    </source>
</evidence>
<proteinExistence type="predicted"/>
<evidence type="ECO:0000313" key="3">
    <source>
        <dbReference type="Proteomes" id="UP001501288"/>
    </source>
</evidence>